<keyword evidence="1" id="KW-1133">Transmembrane helix</keyword>
<evidence type="ECO:0008006" key="4">
    <source>
        <dbReference type="Google" id="ProtNLM"/>
    </source>
</evidence>
<feature type="transmembrane region" description="Helical" evidence="1">
    <location>
        <begin position="53"/>
        <end position="80"/>
    </location>
</feature>
<evidence type="ECO:0000256" key="1">
    <source>
        <dbReference type="SAM" id="Phobius"/>
    </source>
</evidence>
<evidence type="ECO:0000313" key="2">
    <source>
        <dbReference type="EMBL" id="CAG5084135.1"/>
    </source>
</evidence>
<feature type="transmembrane region" description="Helical" evidence="1">
    <location>
        <begin position="20"/>
        <end position="41"/>
    </location>
</feature>
<gene>
    <name evidence="2" type="ORF">HICCMSTLAB_LOCUS4025</name>
</gene>
<proteinExistence type="predicted"/>
<feature type="transmembrane region" description="Helical" evidence="1">
    <location>
        <begin position="269"/>
        <end position="293"/>
    </location>
</feature>
<keyword evidence="1" id="KW-0472">Membrane</keyword>
<feature type="transmembrane region" description="Helical" evidence="1">
    <location>
        <begin position="313"/>
        <end position="333"/>
    </location>
</feature>
<evidence type="ECO:0000313" key="3">
    <source>
        <dbReference type="Proteomes" id="UP000786811"/>
    </source>
</evidence>
<dbReference type="AlphaFoldDB" id="A0A8J2H9H2"/>
<dbReference type="EMBL" id="CAJNRD030001118">
    <property type="protein sequence ID" value="CAG5084135.1"/>
    <property type="molecule type" value="Genomic_DNA"/>
</dbReference>
<comment type="caution">
    <text evidence="2">The sequence shown here is derived from an EMBL/GenBank/DDBJ whole genome shotgun (WGS) entry which is preliminary data.</text>
</comment>
<dbReference type="OrthoDB" id="10301798at2759"/>
<organism evidence="2 3">
    <name type="scientific">Cotesia congregata</name>
    <name type="common">Parasitoid wasp</name>
    <name type="synonym">Apanteles congregatus</name>
    <dbReference type="NCBI Taxonomy" id="51543"/>
    <lineage>
        <taxon>Eukaryota</taxon>
        <taxon>Metazoa</taxon>
        <taxon>Ecdysozoa</taxon>
        <taxon>Arthropoda</taxon>
        <taxon>Hexapoda</taxon>
        <taxon>Insecta</taxon>
        <taxon>Pterygota</taxon>
        <taxon>Neoptera</taxon>
        <taxon>Endopterygota</taxon>
        <taxon>Hymenoptera</taxon>
        <taxon>Apocrita</taxon>
        <taxon>Ichneumonoidea</taxon>
        <taxon>Braconidae</taxon>
        <taxon>Microgastrinae</taxon>
        <taxon>Cotesia</taxon>
    </lineage>
</organism>
<feature type="transmembrane region" description="Helical" evidence="1">
    <location>
        <begin position="183"/>
        <end position="205"/>
    </location>
</feature>
<feature type="transmembrane region" description="Helical" evidence="1">
    <location>
        <begin position="155"/>
        <end position="177"/>
    </location>
</feature>
<keyword evidence="3" id="KW-1185">Reference proteome</keyword>
<sequence>MAQGFVNRNALTKSLSNMSIGILGLLYFILFKSIGLLPWHFNYMKLFKWNPALYYYNYGFSTSLLGTYWSVLYSLGLAYVDYCYMVYYPKVLPKKIGVMIVREQKLLQCASLGIVGITMIIYGCRQSTLINPLNEVQEIDDRLMKITGRKVKNGCSAYCVMIANLVVCAGVSVAKYIELDGKPFFQFFMTVYPCLFSNFLVLQYVMSLDVVIKRFIQLHYAIVKVDNDDVANLKSLQKRKQRINNASRQRRILFVSNILEDLDDIRLDVLWFFSPQLGIAIINMTGIAAVVGYDINQMWKGNATLQPMELFMYGLWYATVILVLLVLIIYYSLAKIAVIKFDLDDIIFGQWIESDFVFQEKWTRYKLWLITDFSLLALADGAKMEEGLRNQAQERLEGDGDLQSLDVTFL</sequence>
<dbReference type="Proteomes" id="UP000786811">
    <property type="component" value="Unassembled WGS sequence"/>
</dbReference>
<accession>A0A8J2H9H2</accession>
<name>A0A8J2H9H2_COTCN</name>
<keyword evidence="1" id="KW-0812">Transmembrane</keyword>
<protein>
    <recommendedName>
        <fullName evidence="4">Gustatory receptor</fullName>
    </recommendedName>
</protein>
<reference evidence="2" key="1">
    <citation type="submission" date="2021-04" db="EMBL/GenBank/DDBJ databases">
        <authorList>
            <person name="Chebbi M.A.C M."/>
        </authorList>
    </citation>
    <scope>NUCLEOTIDE SEQUENCE</scope>
</reference>